<sequence>MAIGRGSITLVDDAGGVQLLQVQLGKDEIRDRTPRLAEYGLTSVPPVGSEAIVIFVGGDRSMGVAIATGNEDARPKVLAAGEVAIYDDQGQMVHITRAGIIIKGAGKPVTIQDTPKVRMVTDRLEVTGDIIDRCDSQTRTMKGMRDVYNTHTHSGVQTGSGSTSVPNQLE</sequence>
<reference evidence="3 4" key="1">
    <citation type="submission" date="2017-04" db="EMBL/GenBank/DDBJ databases">
        <authorList>
            <person name="Afonso C.L."/>
            <person name="Miller P.J."/>
            <person name="Scott M.A."/>
            <person name="Spackman E."/>
            <person name="Goraichik I."/>
            <person name="Dimitrov K.M."/>
            <person name="Suarez D.L."/>
            <person name="Swayne D.E."/>
        </authorList>
    </citation>
    <scope>NUCLEOTIDE SEQUENCE [LARGE SCALE GENOMIC DNA]</scope>
    <source>
        <strain evidence="3 4">A2P</strain>
    </source>
</reference>
<gene>
    <name evidence="3" type="ORF">SAMN02982917_2367</name>
</gene>
<dbReference type="Pfam" id="PF18946">
    <property type="entry name" value="Apex"/>
    <property type="match status" value="1"/>
</dbReference>
<evidence type="ECO:0000313" key="3">
    <source>
        <dbReference type="EMBL" id="SMF48310.1"/>
    </source>
</evidence>
<dbReference type="Proteomes" id="UP000192936">
    <property type="component" value="Unassembled WGS sequence"/>
</dbReference>
<feature type="domain" description="Bacteriophage Mu Gp45 N-terminal" evidence="2">
    <location>
        <begin position="5"/>
        <end position="71"/>
    </location>
</feature>
<proteinExistence type="predicted"/>
<organism evidence="3 4">
    <name type="scientific">Azospirillum oryzae</name>
    <dbReference type="NCBI Taxonomy" id="286727"/>
    <lineage>
        <taxon>Bacteria</taxon>
        <taxon>Pseudomonadati</taxon>
        <taxon>Pseudomonadota</taxon>
        <taxon>Alphaproteobacteria</taxon>
        <taxon>Rhodospirillales</taxon>
        <taxon>Azospirillaceae</taxon>
        <taxon>Azospirillum</taxon>
    </lineage>
</organism>
<evidence type="ECO:0000256" key="1">
    <source>
        <dbReference type="SAM" id="MobiDB-lite"/>
    </source>
</evidence>
<dbReference type="InterPro" id="IPR013046">
    <property type="entry name" value="GpV/Gp45"/>
</dbReference>
<accession>A0A1X7F919</accession>
<feature type="region of interest" description="Disordered" evidence="1">
    <location>
        <begin position="150"/>
        <end position="170"/>
    </location>
</feature>
<dbReference type="EMBL" id="FXAK01000005">
    <property type="protein sequence ID" value="SMF48310.1"/>
    <property type="molecule type" value="Genomic_DNA"/>
</dbReference>
<dbReference type="InterPro" id="IPR044033">
    <property type="entry name" value="GpV-like_apex"/>
</dbReference>
<name>A0A1X7F919_9PROT</name>
<dbReference type="InterPro" id="IPR053861">
    <property type="entry name" value="Phage_Mu_Gp45_N"/>
</dbReference>
<dbReference type="RefSeq" id="WP_208621186.1">
    <property type="nucleotide sequence ID" value="NZ_FXAK01000005.1"/>
</dbReference>
<evidence type="ECO:0000259" key="2">
    <source>
        <dbReference type="Pfam" id="PF06890"/>
    </source>
</evidence>
<evidence type="ECO:0000313" key="4">
    <source>
        <dbReference type="Proteomes" id="UP000192936"/>
    </source>
</evidence>
<dbReference type="Pfam" id="PF06890">
    <property type="entry name" value="Phage_Mu_Gp45"/>
    <property type="match status" value="1"/>
</dbReference>
<dbReference type="AlphaFoldDB" id="A0A1X7F919"/>
<protein>
    <submittedName>
        <fullName evidence="3">Phage baseplate assembly protein V</fullName>
    </submittedName>
</protein>
<dbReference type="NCBIfam" id="TIGR01644">
    <property type="entry name" value="phage_P2_V"/>
    <property type="match status" value="1"/>
</dbReference>
<dbReference type="InterPro" id="IPR014462">
    <property type="entry name" value="Phage_Mu_Gp45"/>
</dbReference>
<dbReference type="PIRSF" id="PIRSF012337">
    <property type="entry name" value="gp45"/>
    <property type="match status" value="1"/>
</dbReference>
<dbReference type="STRING" id="286727.SAMN02982917_2367"/>